<dbReference type="InterPro" id="IPR045851">
    <property type="entry name" value="AMP-bd_C_sf"/>
</dbReference>
<protein>
    <recommendedName>
        <fullName evidence="6">long-chain-fatty-acid--CoA ligase</fullName>
        <ecNumber evidence="6">6.2.1.3</ecNumber>
    </recommendedName>
    <alternativeName>
        <fullName evidence="8">Long-chain-fatty-acid--CoA ligase</fullName>
    </alternativeName>
</protein>
<keyword evidence="4" id="KW-0813">Transport</keyword>
<dbReference type="Gene3D" id="3.30.300.30">
    <property type="match status" value="1"/>
</dbReference>
<dbReference type="Proteomes" id="UP000053149">
    <property type="component" value="Unassembled WGS sequence"/>
</dbReference>
<keyword evidence="13" id="KW-1185">Reference proteome</keyword>
<dbReference type="GO" id="GO:0005778">
    <property type="term" value="C:peroxisomal membrane"/>
    <property type="evidence" value="ECO:0007669"/>
    <property type="project" value="TreeGrafter"/>
</dbReference>
<dbReference type="Pfam" id="PF13193">
    <property type="entry name" value="AMP-binding_C"/>
    <property type="match status" value="1"/>
</dbReference>
<dbReference type="InterPro" id="IPR042099">
    <property type="entry name" value="ANL_N_sf"/>
</dbReference>
<reference evidence="12 13" key="1">
    <citation type="journal article" date="2014" name="Science">
        <title>Comparative genomics reveals insights into avian genome evolution and adaptation.</title>
        <authorList>
            <consortium name="Avian Genome Consortium"/>
            <person name="Zhang G."/>
            <person name="Li C."/>
            <person name="Li Q."/>
            <person name="Li B."/>
            <person name="Larkin D.M."/>
            <person name="Lee C."/>
            <person name="Storz J.F."/>
            <person name="Antunes A."/>
            <person name="Greenwold M.J."/>
            <person name="Meredith R.W."/>
            <person name="Odeen A."/>
            <person name="Cui J."/>
            <person name="Zhou Q."/>
            <person name="Xu L."/>
            <person name="Pan H."/>
            <person name="Wang Z."/>
            <person name="Jin L."/>
            <person name="Zhang P."/>
            <person name="Hu H."/>
            <person name="Yang W."/>
            <person name="Hu J."/>
            <person name="Xiao J."/>
            <person name="Yang Z."/>
            <person name="Liu Y."/>
            <person name="Xie Q."/>
            <person name="Yu H."/>
            <person name="Lian J."/>
            <person name="Wen P."/>
            <person name="Zhang F."/>
            <person name="Li H."/>
            <person name="Zeng Y."/>
            <person name="Xiong Z."/>
            <person name="Liu S."/>
            <person name="Zhou L."/>
            <person name="Huang Z."/>
            <person name="An N."/>
            <person name="Wang J."/>
            <person name="Zheng Q."/>
            <person name="Xiong Y."/>
            <person name="Wang G."/>
            <person name="Wang B."/>
            <person name="Wang J."/>
            <person name="Fan Y."/>
            <person name="da Fonseca R.R."/>
            <person name="Alfaro-Nunez A."/>
            <person name="Schubert M."/>
            <person name="Orlando L."/>
            <person name="Mourier T."/>
            <person name="Howard J.T."/>
            <person name="Ganapathy G."/>
            <person name="Pfenning A."/>
            <person name="Whitney O."/>
            <person name="Rivas M.V."/>
            <person name="Hara E."/>
            <person name="Smith J."/>
            <person name="Farre M."/>
            <person name="Narayan J."/>
            <person name="Slavov G."/>
            <person name="Romanov M.N."/>
            <person name="Borges R."/>
            <person name="Machado J.P."/>
            <person name="Khan I."/>
            <person name="Springer M.S."/>
            <person name="Gatesy J."/>
            <person name="Hoffmann F.G."/>
            <person name="Opazo J.C."/>
            <person name="Hastad O."/>
            <person name="Sawyer R.H."/>
            <person name="Kim H."/>
            <person name="Kim K.W."/>
            <person name="Kim H.J."/>
            <person name="Cho S."/>
            <person name="Li N."/>
            <person name="Huang Y."/>
            <person name="Bruford M.W."/>
            <person name="Zhan X."/>
            <person name="Dixon A."/>
            <person name="Bertelsen M.F."/>
            <person name="Derryberry E."/>
            <person name="Warren W."/>
            <person name="Wilson R.K."/>
            <person name="Li S."/>
            <person name="Ray D.A."/>
            <person name="Green R.E."/>
            <person name="O'Brien S.J."/>
            <person name="Griffin D."/>
            <person name="Johnson W.E."/>
            <person name="Haussler D."/>
            <person name="Ryder O.A."/>
            <person name="Willerslev E."/>
            <person name="Graves G.R."/>
            <person name="Alstrom P."/>
            <person name="Fjeldsa J."/>
            <person name="Mindell D.P."/>
            <person name="Edwards S.V."/>
            <person name="Braun E.L."/>
            <person name="Rahbek C."/>
            <person name="Burt D.W."/>
            <person name="Houde P."/>
            <person name="Zhang Y."/>
            <person name="Yang H."/>
            <person name="Wang J."/>
            <person name="Jarvis E.D."/>
            <person name="Gilbert M.T."/>
            <person name="Wang J."/>
        </authorList>
    </citation>
    <scope>NUCLEOTIDE SEQUENCE [LARGE SCALE GENOMIC DNA]</scope>
    <source>
        <strain evidence="12">BGI_N339</strain>
    </source>
</reference>
<evidence type="ECO:0000256" key="4">
    <source>
        <dbReference type="ARBA" id="ARBA00023055"/>
    </source>
</evidence>
<dbReference type="SUPFAM" id="SSF56801">
    <property type="entry name" value="Acetyl-CoA synthetase-like"/>
    <property type="match status" value="1"/>
</dbReference>
<evidence type="ECO:0000313" key="12">
    <source>
        <dbReference type="EMBL" id="KFU98412.1"/>
    </source>
</evidence>
<organism evidence="12 13">
    <name type="scientific">Pterocles gutturalis</name>
    <name type="common">yellow-throated sandgrouse</name>
    <dbReference type="NCBI Taxonomy" id="240206"/>
    <lineage>
        <taxon>Eukaryota</taxon>
        <taxon>Metazoa</taxon>
        <taxon>Chordata</taxon>
        <taxon>Craniata</taxon>
        <taxon>Vertebrata</taxon>
        <taxon>Euteleostomi</taxon>
        <taxon>Archelosauria</taxon>
        <taxon>Archosauria</taxon>
        <taxon>Dinosauria</taxon>
        <taxon>Saurischia</taxon>
        <taxon>Theropoda</taxon>
        <taxon>Coelurosauria</taxon>
        <taxon>Aves</taxon>
        <taxon>Neognathae</taxon>
        <taxon>Neoaves</taxon>
        <taxon>Columbimorphae</taxon>
        <taxon>Pterocliformes</taxon>
        <taxon>Pteroclidae</taxon>
        <taxon>Pterocles</taxon>
    </lineage>
</organism>
<comment type="catalytic activity">
    <reaction evidence="7">
        <text>a very long-chain fatty acid + ATP + CoA = a very long-chain fatty acyl-CoA + AMP + diphosphate</text>
        <dbReference type="Rhea" id="RHEA:54536"/>
        <dbReference type="ChEBI" id="CHEBI:30616"/>
        <dbReference type="ChEBI" id="CHEBI:33019"/>
        <dbReference type="ChEBI" id="CHEBI:57287"/>
        <dbReference type="ChEBI" id="CHEBI:58950"/>
        <dbReference type="ChEBI" id="CHEBI:138261"/>
        <dbReference type="ChEBI" id="CHEBI:456215"/>
    </reaction>
    <physiologicalReaction direction="left-to-right" evidence="7">
        <dbReference type="Rhea" id="RHEA:54537"/>
    </physiologicalReaction>
</comment>
<dbReference type="Pfam" id="PF00501">
    <property type="entry name" value="AMP-binding"/>
    <property type="match status" value="1"/>
</dbReference>
<dbReference type="PANTHER" id="PTHR43107">
    <property type="entry name" value="LONG-CHAIN FATTY ACID TRANSPORT PROTEIN"/>
    <property type="match status" value="1"/>
</dbReference>
<dbReference type="FunFam" id="3.30.300.30:FF:000002">
    <property type="entry name" value="Long-chain fatty acid transport protein 1"/>
    <property type="match status" value="1"/>
</dbReference>
<evidence type="ECO:0000256" key="3">
    <source>
        <dbReference type="ARBA" id="ARBA00022832"/>
    </source>
</evidence>
<feature type="non-terminal residue" evidence="12">
    <location>
        <position position="461"/>
    </location>
</feature>
<evidence type="ECO:0000256" key="7">
    <source>
        <dbReference type="ARBA" id="ARBA00036527"/>
    </source>
</evidence>
<comment type="similarity">
    <text evidence="1">Belongs to the ATP-dependent AMP-binding enzyme family.</text>
</comment>
<keyword evidence="4" id="KW-0445">Lipid transport</keyword>
<dbReference type="GO" id="GO:0005789">
    <property type="term" value="C:endoplasmic reticulum membrane"/>
    <property type="evidence" value="ECO:0007669"/>
    <property type="project" value="TreeGrafter"/>
</dbReference>
<dbReference type="InterPro" id="IPR020845">
    <property type="entry name" value="AMP-binding_CS"/>
</dbReference>
<dbReference type="GO" id="GO:0005886">
    <property type="term" value="C:plasma membrane"/>
    <property type="evidence" value="ECO:0007669"/>
    <property type="project" value="TreeGrafter"/>
</dbReference>
<evidence type="ECO:0000256" key="8">
    <source>
        <dbReference type="ARBA" id="ARBA00041297"/>
    </source>
</evidence>
<dbReference type="GO" id="GO:0004467">
    <property type="term" value="F:long-chain fatty acid-CoA ligase activity"/>
    <property type="evidence" value="ECO:0007669"/>
    <property type="project" value="UniProtKB-EC"/>
</dbReference>
<dbReference type="GO" id="GO:0005324">
    <property type="term" value="F:long-chain fatty acid transmembrane transporter activity"/>
    <property type="evidence" value="ECO:0007669"/>
    <property type="project" value="TreeGrafter"/>
</dbReference>
<keyword evidence="5" id="KW-0443">Lipid metabolism</keyword>
<accession>A0AAW3DHN2</accession>
<dbReference type="Gene3D" id="3.40.50.12780">
    <property type="entry name" value="N-terminal domain of ligase-like"/>
    <property type="match status" value="1"/>
</dbReference>
<dbReference type="InterPro" id="IPR000873">
    <property type="entry name" value="AMP-dep_synth/lig_dom"/>
</dbReference>
<sequence length="461" mass="52537">ELKEAVEEILPFLKKENVKVYYLSKTSATEGVESFLDKVDAASDAPTPLSWRSDTTLETPAMYIYTSGTTGLPKAAVINHERIMQSCGLFDAGNVTSEDIVYIALPLYHSSAFLVGVHGCIMKGATIVLRARFSASQFWDDCRKYNITVIQYIGEVLRYLCRVPQRSNDQDHKVRLAIGNGIRADVWREFIQRFGNINILEFYGSTEGNISFVNYTGKIGAVGRVNWLHKKILRYELIKYDVEKDEPVRDENGYCIRVSKGKPGLLICKITQYAPFSGYVGAKQETEKKQLRDVFQKGDLYFNSGDLLVIDNDNFIYFHDRTEDTIRWKGENVSTAEVSDILGLIDCVQEVIVYGVSVPGYEGRTGMACIRLKETCEFNGESTYRHVNTHLPNYARPCFIRIKSAIELTATFKYRKVQLLEEGFNPAVIKDRLYVLDNKEKLYVQITHDIYNSVKTHDFKL</sequence>
<keyword evidence="2" id="KW-0436">Ligase</keyword>
<evidence type="ECO:0000256" key="1">
    <source>
        <dbReference type="ARBA" id="ARBA00006432"/>
    </source>
</evidence>
<comment type="catalytic activity">
    <reaction evidence="9">
        <text>tetracosanoate + ATP + CoA = tetracosanoyl-CoA + AMP + diphosphate</text>
        <dbReference type="Rhea" id="RHEA:33639"/>
        <dbReference type="ChEBI" id="CHEBI:30616"/>
        <dbReference type="ChEBI" id="CHEBI:31014"/>
        <dbReference type="ChEBI" id="CHEBI:33019"/>
        <dbReference type="ChEBI" id="CHEBI:57287"/>
        <dbReference type="ChEBI" id="CHEBI:65052"/>
        <dbReference type="ChEBI" id="CHEBI:456215"/>
    </reaction>
    <physiologicalReaction direction="left-to-right" evidence="9">
        <dbReference type="Rhea" id="RHEA:33640"/>
    </physiologicalReaction>
</comment>
<dbReference type="EMBL" id="JMFR01039292">
    <property type="protein sequence ID" value="KFU98412.1"/>
    <property type="molecule type" value="Genomic_DNA"/>
</dbReference>
<feature type="domain" description="AMP-dependent synthetase/ligase" evidence="10">
    <location>
        <begin position="44"/>
        <end position="225"/>
    </location>
</feature>
<feature type="non-terminal residue" evidence="12">
    <location>
        <position position="1"/>
    </location>
</feature>
<evidence type="ECO:0000259" key="10">
    <source>
        <dbReference type="Pfam" id="PF00501"/>
    </source>
</evidence>
<evidence type="ECO:0000256" key="5">
    <source>
        <dbReference type="ARBA" id="ARBA00023098"/>
    </source>
</evidence>
<proteinExistence type="inferred from homology"/>
<evidence type="ECO:0000256" key="6">
    <source>
        <dbReference type="ARBA" id="ARBA00026121"/>
    </source>
</evidence>
<keyword evidence="3" id="KW-0276">Fatty acid metabolism</keyword>
<evidence type="ECO:0000313" key="13">
    <source>
        <dbReference type="Proteomes" id="UP000053149"/>
    </source>
</evidence>
<gene>
    <name evidence="12" type="ORF">N339_10657</name>
</gene>
<dbReference type="GO" id="GO:0008206">
    <property type="term" value="P:bile acid metabolic process"/>
    <property type="evidence" value="ECO:0007669"/>
    <property type="project" value="TreeGrafter"/>
</dbReference>
<dbReference type="InterPro" id="IPR025110">
    <property type="entry name" value="AMP-bd_C"/>
</dbReference>
<evidence type="ECO:0000259" key="11">
    <source>
        <dbReference type="Pfam" id="PF13193"/>
    </source>
</evidence>
<name>A0AAW3DHN2_9AVES</name>
<evidence type="ECO:0000256" key="2">
    <source>
        <dbReference type="ARBA" id="ARBA00022598"/>
    </source>
</evidence>
<evidence type="ECO:0000256" key="9">
    <source>
        <dbReference type="ARBA" id="ARBA00048666"/>
    </source>
</evidence>
<dbReference type="PANTHER" id="PTHR43107:SF4">
    <property type="entry name" value="LONG-CHAIN FATTY ACID TRANSPORT PROTEIN 2"/>
    <property type="match status" value="1"/>
</dbReference>
<comment type="caution">
    <text evidence="12">The sequence shown here is derived from an EMBL/GenBank/DDBJ whole genome shotgun (WGS) entry which is preliminary data.</text>
</comment>
<feature type="domain" description="AMP-binding enzyme C-terminal" evidence="11">
    <location>
        <begin position="340"/>
        <end position="413"/>
    </location>
</feature>
<dbReference type="PROSITE" id="PS00455">
    <property type="entry name" value="AMP_BINDING"/>
    <property type="match status" value="1"/>
</dbReference>
<dbReference type="EC" id="6.2.1.3" evidence="6"/>
<dbReference type="GO" id="GO:0044539">
    <property type="term" value="P:long-chain fatty acid import into cell"/>
    <property type="evidence" value="ECO:0007669"/>
    <property type="project" value="TreeGrafter"/>
</dbReference>
<dbReference type="AlphaFoldDB" id="A0AAW3DHN2"/>